<dbReference type="KEGG" id="pami:JCM7686_2077"/>
<keyword evidence="3" id="KW-1185">Reference proteome</keyword>
<dbReference type="PATRIC" id="fig|1367847.3.peg.2071"/>
<dbReference type="Proteomes" id="UP000015480">
    <property type="component" value="Chromosome"/>
</dbReference>
<dbReference type="Gene3D" id="2.60.40.1240">
    <property type="match status" value="1"/>
</dbReference>
<dbReference type="OrthoDB" id="7375531at2"/>
<sequence>MIGAGRVLACLCSAALLGGMMLTEPDYNSVFRPFVTHVAASETGETRLFAARFTGWQTAESIDVASLGQELHRDTEGRFLIVDLELTGTISSTSLAASWQGASGRRYDTTKRISSFARDLRALTIQPGLQNKAVAVFELPADEIAGGRLILEARFDPPLEGTLHLAPPGPVPADAAVVRLDG</sequence>
<dbReference type="EMBL" id="CP006650">
    <property type="protein sequence ID" value="AGT09158.1"/>
    <property type="molecule type" value="Genomic_DNA"/>
</dbReference>
<protein>
    <recommendedName>
        <fullName evidence="4">DUF4352 domain-containing protein</fullName>
    </recommendedName>
</protein>
<name>S5YCJ5_PARAH</name>
<evidence type="ECO:0008006" key="4">
    <source>
        <dbReference type="Google" id="ProtNLM"/>
    </source>
</evidence>
<evidence type="ECO:0000256" key="1">
    <source>
        <dbReference type="ARBA" id="ARBA00022729"/>
    </source>
</evidence>
<dbReference type="InterPro" id="IPR029050">
    <property type="entry name" value="Immunoprotect_excell_Ig-like"/>
</dbReference>
<evidence type="ECO:0000313" key="3">
    <source>
        <dbReference type="Proteomes" id="UP000015480"/>
    </source>
</evidence>
<accession>S5YCJ5</accession>
<dbReference type="AlphaFoldDB" id="S5YCJ5"/>
<keyword evidence="1" id="KW-0732">Signal</keyword>
<dbReference type="RefSeq" id="WP_020950796.1">
    <property type="nucleotide sequence ID" value="NC_022041.1"/>
</dbReference>
<dbReference type="eggNOG" id="ENOG5032T0T">
    <property type="taxonomic scope" value="Bacteria"/>
</dbReference>
<proteinExistence type="predicted"/>
<reference evidence="2 3" key="1">
    <citation type="journal article" date="2014" name="BMC Genomics">
        <title>Architecture and functions of a multipartite genome of the methylotrophic bacterium Paracoccus aminophilus JCM 7686, containing primary and secondary chromids.</title>
        <authorList>
            <person name="Dziewit L."/>
            <person name="Czarnecki J."/>
            <person name="Wibberg D."/>
            <person name="Radlinska M."/>
            <person name="Mrozek P."/>
            <person name="Szymczak M."/>
            <person name="Schluter A."/>
            <person name="Puhler A."/>
            <person name="Bartosik D."/>
        </authorList>
    </citation>
    <scope>NUCLEOTIDE SEQUENCE [LARGE SCALE GENOMIC DNA]</scope>
    <source>
        <strain evidence="2">JCM 7686</strain>
    </source>
</reference>
<organism evidence="2 3">
    <name type="scientific">Paracoccus aminophilus JCM 7686</name>
    <dbReference type="NCBI Taxonomy" id="1367847"/>
    <lineage>
        <taxon>Bacteria</taxon>
        <taxon>Pseudomonadati</taxon>
        <taxon>Pseudomonadota</taxon>
        <taxon>Alphaproteobacteria</taxon>
        <taxon>Rhodobacterales</taxon>
        <taxon>Paracoccaceae</taxon>
        <taxon>Paracoccus</taxon>
    </lineage>
</organism>
<dbReference type="STRING" id="1367847.JCM7686_2077"/>
<evidence type="ECO:0000313" key="2">
    <source>
        <dbReference type="EMBL" id="AGT09158.1"/>
    </source>
</evidence>
<dbReference type="HOGENOM" id="CLU_119540_0_0_5"/>
<gene>
    <name evidence="2" type="ORF">JCM7686_2077</name>
</gene>